<evidence type="ECO:0000256" key="3">
    <source>
        <dbReference type="SAM" id="SignalP"/>
    </source>
</evidence>
<feature type="chain" id="PRO_5026863221" evidence="3">
    <location>
        <begin position="20"/>
        <end position="228"/>
    </location>
</feature>
<dbReference type="RefSeq" id="WP_174605812.1">
    <property type="nucleotide sequence ID" value="NZ_CP054490.1"/>
</dbReference>
<organism evidence="4 5">
    <name type="scientific">Candidatus Ruthia endofausta</name>
    <dbReference type="NCBI Taxonomy" id="2738852"/>
    <lineage>
        <taxon>Bacteria</taxon>
        <taxon>Pseudomonadati</taxon>
        <taxon>Pseudomonadota</taxon>
        <taxon>Gammaproteobacteria</taxon>
        <taxon>Candidatus Pseudothioglobaceae</taxon>
        <taxon>Candidatus Ruthturnera</taxon>
    </lineage>
</organism>
<dbReference type="PANTHER" id="PTHR30035:SF3">
    <property type="entry name" value="INTERMEMBRANE PHOSPHOLIPID TRANSPORT SYSTEM LIPOPROTEIN MLAA"/>
    <property type="match status" value="1"/>
</dbReference>
<dbReference type="AlphaFoldDB" id="A0A6N0HPZ3"/>
<dbReference type="PRINTS" id="PR01805">
    <property type="entry name" value="VACJLIPOPROT"/>
</dbReference>
<evidence type="ECO:0000313" key="5">
    <source>
        <dbReference type="Proteomes" id="UP000509429"/>
    </source>
</evidence>
<feature type="signal peptide" evidence="3">
    <location>
        <begin position="1"/>
        <end position="19"/>
    </location>
</feature>
<dbReference type="EMBL" id="CP054490">
    <property type="protein sequence ID" value="QKQ24375.1"/>
    <property type="molecule type" value="Genomic_DNA"/>
</dbReference>
<proteinExistence type="inferred from homology"/>
<sequence length="228" mass="25301">MKNLLMSFVLLAFGTITMAEDVDSFEVLNRAVFEFNQTLDEIFFEPVAKVYKESVPKTAQNRVSDFSSNLDDISTLGNEILQFKLFDSVSTFGRILVNSTIGLVGLFDVAGDIGLEKTDEDFGQTMAVWGVPSGPYVVLPVLGLSTMRDLTGTYVDITENVDVTKVLNITEETALLLVRAVDTRVKLLPATDLLKNSDDVYIAARSSYLQKRQFDIFDGNPPIEDDDF</sequence>
<dbReference type="Pfam" id="PF04333">
    <property type="entry name" value="MlaA"/>
    <property type="match status" value="1"/>
</dbReference>
<dbReference type="InterPro" id="IPR007428">
    <property type="entry name" value="MlaA"/>
</dbReference>
<evidence type="ECO:0000256" key="2">
    <source>
        <dbReference type="ARBA" id="ARBA00022729"/>
    </source>
</evidence>
<protein>
    <submittedName>
        <fullName evidence="4">VacJ family lipoprotein</fullName>
    </submittedName>
</protein>
<dbReference type="PANTHER" id="PTHR30035">
    <property type="entry name" value="LIPOPROTEIN VACJ-RELATED"/>
    <property type="match status" value="1"/>
</dbReference>
<reference evidence="4 5" key="1">
    <citation type="submission" date="2020-05" db="EMBL/GenBank/DDBJ databases">
        <title>Horizontal transmission and recombination maintain forever young bacterial symbiont genomes.</title>
        <authorList>
            <person name="Russell S.L."/>
            <person name="Pepper-Tunick E."/>
            <person name="Svedberg J."/>
            <person name="Byrne A."/>
            <person name="Ruelas Castillo J."/>
            <person name="Vollmers C."/>
            <person name="Beinart R.A."/>
            <person name="Corbett-Detig R."/>
        </authorList>
    </citation>
    <scope>NUCLEOTIDE SEQUENCE [LARGE SCALE GENOMIC DNA]</scope>
    <source>
        <strain evidence="4">JDF_Ridge</strain>
    </source>
</reference>
<keyword evidence="4" id="KW-0449">Lipoprotein</keyword>
<evidence type="ECO:0000256" key="1">
    <source>
        <dbReference type="ARBA" id="ARBA00010634"/>
    </source>
</evidence>
<gene>
    <name evidence="4" type="ORF">HUE58_04410</name>
</gene>
<dbReference type="Proteomes" id="UP000509429">
    <property type="component" value="Chromosome"/>
</dbReference>
<comment type="similarity">
    <text evidence="1">Belongs to the MlaA family.</text>
</comment>
<name>A0A6N0HPZ3_9GAMM</name>
<keyword evidence="2 3" id="KW-0732">Signal</keyword>
<dbReference type="GO" id="GO:0120010">
    <property type="term" value="P:intermembrane phospholipid transfer"/>
    <property type="evidence" value="ECO:0007669"/>
    <property type="project" value="TreeGrafter"/>
</dbReference>
<dbReference type="KEGG" id="reo:HUE58_04410"/>
<accession>A0A6N0HPZ3</accession>
<evidence type="ECO:0000313" key="4">
    <source>
        <dbReference type="EMBL" id="QKQ24375.1"/>
    </source>
</evidence>
<keyword evidence="5" id="KW-1185">Reference proteome</keyword>
<dbReference type="GO" id="GO:0016020">
    <property type="term" value="C:membrane"/>
    <property type="evidence" value="ECO:0007669"/>
    <property type="project" value="InterPro"/>
</dbReference>